<dbReference type="KEGG" id="ssua:FPZ54_15740"/>
<feature type="transmembrane region" description="Helical" evidence="6">
    <location>
        <begin position="78"/>
        <end position="99"/>
    </location>
</feature>
<evidence type="ECO:0000256" key="4">
    <source>
        <dbReference type="ARBA" id="ARBA00022989"/>
    </source>
</evidence>
<evidence type="ECO:0000256" key="3">
    <source>
        <dbReference type="ARBA" id="ARBA00022692"/>
    </source>
</evidence>
<keyword evidence="4 6" id="KW-1133">Transmembrane helix</keyword>
<feature type="transmembrane region" description="Helical" evidence="6">
    <location>
        <begin position="249"/>
        <end position="270"/>
    </location>
</feature>
<feature type="transmembrane region" description="Helical" evidence="6">
    <location>
        <begin position="137"/>
        <end position="154"/>
    </location>
</feature>
<keyword evidence="3 6" id="KW-0812">Transmembrane</keyword>
<gene>
    <name evidence="8" type="ORF">FPZ54_15740</name>
</gene>
<dbReference type="RefSeq" id="WP_145848737.1">
    <property type="nucleotide sequence ID" value="NZ_CP042239.1"/>
</dbReference>
<dbReference type="InterPro" id="IPR050638">
    <property type="entry name" value="AA-Vitamin_Transporters"/>
</dbReference>
<feature type="transmembrane region" description="Helical" evidence="6">
    <location>
        <begin position="191"/>
        <end position="211"/>
    </location>
</feature>
<dbReference type="EMBL" id="CP042239">
    <property type="protein sequence ID" value="QDX27312.1"/>
    <property type="molecule type" value="Genomic_DNA"/>
</dbReference>
<evidence type="ECO:0000256" key="5">
    <source>
        <dbReference type="ARBA" id="ARBA00023136"/>
    </source>
</evidence>
<protein>
    <submittedName>
        <fullName evidence="8">DMT family transporter</fullName>
    </submittedName>
</protein>
<dbReference type="AlphaFoldDB" id="A0A518RIQ2"/>
<feature type="transmembrane region" description="Helical" evidence="6">
    <location>
        <begin position="223"/>
        <end position="242"/>
    </location>
</feature>
<comment type="subcellular location">
    <subcellularLocation>
        <location evidence="1">Membrane</location>
        <topology evidence="1">Multi-pass membrane protein</topology>
    </subcellularLocation>
</comment>
<dbReference type="Pfam" id="PF00892">
    <property type="entry name" value="EamA"/>
    <property type="match status" value="2"/>
</dbReference>
<feature type="transmembrane region" description="Helical" evidence="6">
    <location>
        <begin position="17"/>
        <end position="37"/>
    </location>
</feature>
<feature type="transmembrane region" description="Helical" evidence="6">
    <location>
        <begin position="160"/>
        <end position="179"/>
    </location>
</feature>
<feature type="domain" description="EamA" evidence="7">
    <location>
        <begin position="162"/>
        <end position="292"/>
    </location>
</feature>
<feature type="transmembrane region" description="Helical" evidence="6">
    <location>
        <begin position="105"/>
        <end position="125"/>
    </location>
</feature>
<dbReference type="OrthoDB" id="8770617at2"/>
<dbReference type="Proteomes" id="UP000318055">
    <property type="component" value="Chromosome"/>
</dbReference>
<reference evidence="8 9" key="1">
    <citation type="submission" date="2019-07" db="EMBL/GenBank/DDBJ databases">
        <title>Sphingomonas alkalisoli sp. nov., isolated from rhizosphere soil of Suaedae salsa.</title>
        <authorList>
            <person name="Zhang H."/>
            <person name="Xu L."/>
            <person name="Zhang J.-X."/>
            <person name="Sun J.-Q."/>
        </authorList>
    </citation>
    <scope>NUCLEOTIDE SEQUENCE [LARGE SCALE GENOMIC DNA]</scope>
    <source>
        <strain evidence="8 9">XS-10</strain>
    </source>
</reference>
<keyword evidence="9" id="KW-1185">Reference proteome</keyword>
<dbReference type="GO" id="GO:0016020">
    <property type="term" value="C:membrane"/>
    <property type="evidence" value="ECO:0007669"/>
    <property type="project" value="UniProtKB-SubCell"/>
</dbReference>
<comment type="similarity">
    <text evidence="2">Belongs to the EamA transporter family.</text>
</comment>
<proteinExistence type="inferred from homology"/>
<dbReference type="SUPFAM" id="SSF103481">
    <property type="entry name" value="Multidrug resistance efflux transporter EmrE"/>
    <property type="match status" value="1"/>
</dbReference>
<evidence type="ECO:0000256" key="2">
    <source>
        <dbReference type="ARBA" id="ARBA00007362"/>
    </source>
</evidence>
<feature type="domain" description="EamA" evidence="7">
    <location>
        <begin position="23"/>
        <end position="150"/>
    </location>
</feature>
<evidence type="ECO:0000256" key="1">
    <source>
        <dbReference type="ARBA" id="ARBA00004141"/>
    </source>
</evidence>
<evidence type="ECO:0000313" key="9">
    <source>
        <dbReference type="Proteomes" id="UP000318055"/>
    </source>
</evidence>
<keyword evidence="5 6" id="KW-0472">Membrane</keyword>
<organism evidence="8 9">
    <name type="scientific">Sphingomonas suaedae</name>
    <dbReference type="NCBI Taxonomy" id="2599297"/>
    <lineage>
        <taxon>Bacteria</taxon>
        <taxon>Pseudomonadati</taxon>
        <taxon>Pseudomonadota</taxon>
        <taxon>Alphaproteobacteria</taxon>
        <taxon>Sphingomonadales</taxon>
        <taxon>Sphingomonadaceae</taxon>
        <taxon>Sphingomonas</taxon>
    </lineage>
</organism>
<feature type="transmembrane region" description="Helical" evidence="6">
    <location>
        <begin position="276"/>
        <end position="292"/>
    </location>
</feature>
<feature type="transmembrane region" description="Helical" evidence="6">
    <location>
        <begin position="49"/>
        <end position="66"/>
    </location>
</feature>
<dbReference type="PANTHER" id="PTHR32322">
    <property type="entry name" value="INNER MEMBRANE TRANSPORTER"/>
    <property type="match status" value="1"/>
</dbReference>
<dbReference type="InterPro" id="IPR000620">
    <property type="entry name" value="EamA_dom"/>
</dbReference>
<dbReference type="InterPro" id="IPR037185">
    <property type="entry name" value="EmrE-like"/>
</dbReference>
<evidence type="ECO:0000313" key="8">
    <source>
        <dbReference type="EMBL" id="QDX27312.1"/>
    </source>
</evidence>
<evidence type="ECO:0000259" key="7">
    <source>
        <dbReference type="Pfam" id="PF00892"/>
    </source>
</evidence>
<dbReference type="PANTHER" id="PTHR32322:SF2">
    <property type="entry name" value="EAMA DOMAIN-CONTAINING PROTEIN"/>
    <property type="match status" value="1"/>
</dbReference>
<name>A0A518RIQ2_9SPHN</name>
<accession>A0A518RIQ2</accession>
<evidence type="ECO:0000256" key="6">
    <source>
        <dbReference type="SAM" id="Phobius"/>
    </source>
</evidence>
<sequence>MHDSAATTKAEPQPSGAALPFAALLLGNLALAFGPWFVRLADVGPVAAGFWRLTLGVPILFAILLIGRGKPLEGTRGLWGVLVIAGVVFAGDLAAWHIGILQTNLANAALFGNSATLMYPIWGFLIARAWPTRQQGIALALAAIGAGLLLGRSYELSPQNLVGDLLCLLAGALYTVYFIMMARARAAMAPLPALAWSSLAGTVPMLLFAVALGEQIWPQNWGVLVGLALASQVVGQGLMIYALGHLSPLVVGIALLTQPVVAGTVGWIVYGERLGAPDLIGAALVAIALVLVRRGRSPPGQVASSEAEAKSVS</sequence>